<reference evidence="18" key="2">
    <citation type="submission" date="2021-01" db="EMBL/GenBank/DDBJ databases">
        <authorList>
            <person name="Schikora-Tamarit M.A."/>
        </authorList>
    </citation>
    <scope>NUCLEOTIDE SEQUENCE</scope>
    <source>
        <strain evidence="18">CBS6075</strain>
    </source>
</reference>
<dbReference type="GO" id="GO:0050660">
    <property type="term" value="F:flavin adenine dinucleotide binding"/>
    <property type="evidence" value="ECO:0007669"/>
    <property type="project" value="InterPro"/>
</dbReference>
<evidence type="ECO:0000313" key="18">
    <source>
        <dbReference type="EMBL" id="KAH3662477.1"/>
    </source>
</evidence>
<dbReference type="PANTHER" id="PTHR11082">
    <property type="entry name" value="TRNA-DIHYDROURIDINE SYNTHASE"/>
    <property type="match status" value="1"/>
</dbReference>
<dbReference type="AlphaFoldDB" id="A0A9P8NZL3"/>
<evidence type="ECO:0000256" key="15">
    <source>
        <dbReference type="ARBA" id="ARBA00049447"/>
    </source>
</evidence>
<comment type="catalytic activity">
    <reaction evidence="16">
        <text>5,6-dihydrouridine(17) in tRNA + NADP(+) = uridine(17) in tRNA + NADPH + H(+)</text>
        <dbReference type="Rhea" id="RHEA:53368"/>
        <dbReference type="Rhea" id="RHEA-COMP:13541"/>
        <dbReference type="Rhea" id="RHEA-COMP:13542"/>
        <dbReference type="ChEBI" id="CHEBI:15378"/>
        <dbReference type="ChEBI" id="CHEBI:57783"/>
        <dbReference type="ChEBI" id="CHEBI:58349"/>
        <dbReference type="ChEBI" id="CHEBI:65315"/>
        <dbReference type="ChEBI" id="CHEBI:74443"/>
        <dbReference type="EC" id="1.3.1.88"/>
    </reaction>
    <physiologicalReaction direction="right-to-left" evidence="16">
        <dbReference type="Rhea" id="RHEA:53370"/>
    </physiologicalReaction>
</comment>
<evidence type="ECO:0000256" key="1">
    <source>
        <dbReference type="ARBA" id="ARBA00001917"/>
    </source>
</evidence>
<keyword evidence="5" id="KW-0819">tRNA processing</keyword>
<organism evidence="18 19">
    <name type="scientific">Ogataea philodendri</name>
    <dbReference type="NCBI Taxonomy" id="1378263"/>
    <lineage>
        <taxon>Eukaryota</taxon>
        <taxon>Fungi</taxon>
        <taxon>Dikarya</taxon>
        <taxon>Ascomycota</taxon>
        <taxon>Saccharomycotina</taxon>
        <taxon>Pichiomycetes</taxon>
        <taxon>Pichiales</taxon>
        <taxon>Pichiaceae</taxon>
        <taxon>Ogataea</taxon>
    </lineage>
</organism>
<evidence type="ECO:0000256" key="6">
    <source>
        <dbReference type="ARBA" id="ARBA00022857"/>
    </source>
</evidence>
<dbReference type="GO" id="GO:0006397">
    <property type="term" value="P:mRNA processing"/>
    <property type="evidence" value="ECO:0007669"/>
    <property type="project" value="UniProtKB-KW"/>
</dbReference>
<comment type="catalytic activity">
    <reaction evidence="15">
        <text>a 5,6-dihydrouridine in mRNA + NADP(+) = a uridine in mRNA + NADPH + H(+)</text>
        <dbReference type="Rhea" id="RHEA:69855"/>
        <dbReference type="Rhea" id="RHEA-COMP:14658"/>
        <dbReference type="Rhea" id="RHEA-COMP:17789"/>
        <dbReference type="ChEBI" id="CHEBI:15378"/>
        <dbReference type="ChEBI" id="CHEBI:57783"/>
        <dbReference type="ChEBI" id="CHEBI:58349"/>
        <dbReference type="ChEBI" id="CHEBI:65315"/>
        <dbReference type="ChEBI" id="CHEBI:74443"/>
    </reaction>
    <physiologicalReaction direction="right-to-left" evidence="15">
        <dbReference type="Rhea" id="RHEA:69857"/>
    </physiologicalReaction>
</comment>
<evidence type="ECO:0000256" key="5">
    <source>
        <dbReference type="ARBA" id="ARBA00022694"/>
    </source>
</evidence>
<comment type="catalytic activity">
    <reaction evidence="12">
        <text>5,6-dihydrouridine(16) in tRNA + NADP(+) = uridine(16) in tRNA + NADPH + H(+)</text>
        <dbReference type="Rhea" id="RHEA:53376"/>
        <dbReference type="Rhea" id="RHEA-COMP:13543"/>
        <dbReference type="Rhea" id="RHEA-COMP:13544"/>
        <dbReference type="ChEBI" id="CHEBI:15378"/>
        <dbReference type="ChEBI" id="CHEBI:57783"/>
        <dbReference type="ChEBI" id="CHEBI:58349"/>
        <dbReference type="ChEBI" id="CHEBI:65315"/>
        <dbReference type="ChEBI" id="CHEBI:74443"/>
        <dbReference type="EC" id="1.3.1.88"/>
    </reaction>
    <physiologicalReaction direction="right-to-left" evidence="12">
        <dbReference type="Rhea" id="RHEA:53378"/>
    </physiologicalReaction>
</comment>
<sequence>MGSVLRSILNMTKTKMTGKELYEKLGRPKKVVAPMVDGSELAWRMISRKYGADLCYSPMLHSRLFATDDKYREKMFGPMDGDEKVDRPLIVQFCANDPEYLLQAAKHVEDRCDAVDLNLGCPQGIARKGHYGSFLMEDWDLISKLINNLHRNLNVPVTAKIRVYDDWEKSLNYAKMCLDAGAQFITVHGRTREMKGQKTGFANWKLVKYLRDNLPPDTVFLSNGNILYPEDIDRCIGEVGCDAVMSAEGNLYNPGIFWTESDDIEKRFPRIDRFVREYYEVVAQCEGLESKRCFKSHLFKSLRNFLSVHTDVRAEIAKLSRHSSSEEFEKVVQLVEETVAKIYKQENIQELDRVKVGELEDWGGRYWDVPYWRLQPYFRRVDGKDGKEVIQESMKRVMESDEPAKRQHVATTPRA</sequence>
<evidence type="ECO:0000256" key="3">
    <source>
        <dbReference type="ARBA" id="ARBA00022643"/>
    </source>
</evidence>
<protein>
    <recommendedName>
        <fullName evidence="10">tRNA-dihydrouridine(16/17) synthase [NAD(P)(+)]</fullName>
        <ecNumber evidence="10">1.3.1.88</ecNumber>
    </recommendedName>
</protein>
<dbReference type="PANTHER" id="PTHR11082:SF5">
    <property type="entry name" value="TRNA-DIHYDROURIDINE(16_17) SYNTHASE [NAD(P)(+)]-LIKE"/>
    <property type="match status" value="1"/>
</dbReference>
<evidence type="ECO:0000256" key="10">
    <source>
        <dbReference type="ARBA" id="ARBA00038890"/>
    </source>
</evidence>
<comment type="similarity">
    <text evidence="9">Belongs to the Dus family. Dus1 subfamily.</text>
</comment>
<dbReference type="GO" id="GO:0017150">
    <property type="term" value="F:tRNA dihydrouridine synthase activity"/>
    <property type="evidence" value="ECO:0007669"/>
    <property type="project" value="InterPro"/>
</dbReference>
<evidence type="ECO:0000256" key="14">
    <source>
        <dbReference type="ARBA" id="ARBA00048934"/>
    </source>
</evidence>
<dbReference type="Pfam" id="PF01207">
    <property type="entry name" value="Dus"/>
    <property type="match status" value="1"/>
</dbReference>
<keyword evidence="3" id="KW-0288">FMN</keyword>
<dbReference type="RefSeq" id="XP_046059566.1">
    <property type="nucleotide sequence ID" value="XM_046206942.1"/>
</dbReference>
<dbReference type="InterPro" id="IPR035587">
    <property type="entry name" value="DUS-like_FMN-bd"/>
</dbReference>
<comment type="catalytic activity">
    <reaction evidence="14">
        <text>5,6-dihydrouridine(16) in tRNA + NAD(+) = uridine(16) in tRNA + NADH + H(+)</text>
        <dbReference type="Rhea" id="RHEA:53380"/>
        <dbReference type="Rhea" id="RHEA-COMP:13543"/>
        <dbReference type="Rhea" id="RHEA-COMP:13544"/>
        <dbReference type="ChEBI" id="CHEBI:15378"/>
        <dbReference type="ChEBI" id="CHEBI:57540"/>
        <dbReference type="ChEBI" id="CHEBI:57945"/>
        <dbReference type="ChEBI" id="CHEBI:65315"/>
        <dbReference type="ChEBI" id="CHEBI:74443"/>
        <dbReference type="EC" id="1.3.1.88"/>
    </reaction>
    <physiologicalReaction direction="right-to-left" evidence="14">
        <dbReference type="Rhea" id="RHEA:53382"/>
    </physiologicalReaction>
</comment>
<gene>
    <name evidence="18" type="ORF">OGAPHI_005729</name>
</gene>
<evidence type="ECO:0000256" key="8">
    <source>
        <dbReference type="ARBA" id="ARBA00023027"/>
    </source>
</evidence>
<evidence type="ECO:0000256" key="12">
    <source>
        <dbReference type="ARBA" id="ARBA00047652"/>
    </source>
</evidence>
<keyword evidence="8" id="KW-0520">NAD</keyword>
<dbReference type="PROSITE" id="PS01136">
    <property type="entry name" value="UPF0034"/>
    <property type="match status" value="1"/>
</dbReference>
<keyword evidence="4" id="KW-0507">mRNA processing</keyword>
<comment type="cofactor">
    <cofactor evidence="1">
        <name>FMN</name>
        <dbReference type="ChEBI" id="CHEBI:58210"/>
    </cofactor>
</comment>
<proteinExistence type="inferred from homology"/>
<dbReference type="Proteomes" id="UP000769157">
    <property type="component" value="Unassembled WGS sequence"/>
</dbReference>
<evidence type="ECO:0000256" key="7">
    <source>
        <dbReference type="ARBA" id="ARBA00023002"/>
    </source>
</evidence>
<evidence type="ECO:0000313" key="19">
    <source>
        <dbReference type="Proteomes" id="UP000769157"/>
    </source>
</evidence>
<evidence type="ECO:0000256" key="13">
    <source>
        <dbReference type="ARBA" id="ARBA00048342"/>
    </source>
</evidence>
<evidence type="ECO:0000256" key="9">
    <source>
        <dbReference type="ARBA" id="ARBA00038313"/>
    </source>
</evidence>
<evidence type="ECO:0000256" key="4">
    <source>
        <dbReference type="ARBA" id="ARBA00022664"/>
    </source>
</evidence>
<dbReference type="Gene3D" id="3.20.20.70">
    <property type="entry name" value="Aldolase class I"/>
    <property type="match status" value="1"/>
</dbReference>
<evidence type="ECO:0000256" key="16">
    <source>
        <dbReference type="ARBA" id="ARBA00049467"/>
    </source>
</evidence>
<dbReference type="OrthoDB" id="272303at2759"/>
<evidence type="ECO:0000256" key="2">
    <source>
        <dbReference type="ARBA" id="ARBA00022630"/>
    </source>
</evidence>
<name>A0A9P8NZL3_9ASCO</name>
<dbReference type="EMBL" id="JAEUBE010000378">
    <property type="protein sequence ID" value="KAH3662477.1"/>
    <property type="molecule type" value="Genomic_DNA"/>
</dbReference>
<evidence type="ECO:0000256" key="11">
    <source>
        <dbReference type="ARBA" id="ARBA00047287"/>
    </source>
</evidence>
<keyword evidence="6" id="KW-0521">NADP</keyword>
<keyword evidence="7" id="KW-0560">Oxidoreductase</keyword>
<keyword evidence="19" id="KW-1185">Reference proteome</keyword>
<accession>A0A9P8NZL3</accession>
<dbReference type="InterPro" id="IPR013785">
    <property type="entry name" value="Aldolase_TIM"/>
</dbReference>
<comment type="caution">
    <text evidence="18">The sequence shown here is derived from an EMBL/GenBank/DDBJ whole genome shotgun (WGS) entry which is preliminary data.</text>
</comment>
<dbReference type="InterPro" id="IPR018517">
    <property type="entry name" value="tRNA_hU_synthase_CS"/>
</dbReference>
<keyword evidence="2" id="KW-0285">Flavoprotein</keyword>
<dbReference type="EC" id="1.3.1.88" evidence="10"/>
<dbReference type="SUPFAM" id="SSF51395">
    <property type="entry name" value="FMN-linked oxidoreductases"/>
    <property type="match status" value="1"/>
</dbReference>
<dbReference type="CDD" id="cd02801">
    <property type="entry name" value="DUS_like_FMN"/>
    <property type="match status" value="1"/>
</dbReference>
<dbReference type="GeneID" id="70237693"/>
<feature type="domain" description="DUS-like FMN-binding" evidence="17">
    <location>
        <begin position="32"/>
        <end position="318"/>
    </location>
</feature>
<comment type="catalytic activity">
    <reaction evidence="13">
        <text>a 5,6-dihydrouridine in mRNA + NAD(+) = a uridine in mRNA + NADH + H(+)</text>
        <dbReference type="Rhea" id="RHEA:69851"/>
        <dbReference type="Rhea" id="RHEA-COMP:14658"/>
        <dbReference type="Rhea" id="RHEA-COMP:17789"/>
        <dbReference type="ChEBI" id="CHEBI:15378"/>
        <dbReference type="ChEBI" id="CHEBI:57540"/>
        <dbReference type="ChEBI" id="CHEBI:57945"/>
        <dbReference type="ChEBI" id="CHEBI:65315"/>
        <dbReference type="ChEBI" id="CHEBI:74443"/>
    </reaction>
    <physiologicalReaction direction="right-to-left" evidence="13">
        <dbReference type="Rhea" id="RHEA:69853"/>
    </physiologicalReaction>
</comment>
<reference evidence="18" key="1">
    <citation type="journal article" date="2021" name="Open Biol.">
        <title>Shared evolutionary footprints suggest mitochondrial oxidative damage underlies multiple complex I losses in fungi.</title>
        <authorList>
            <person name="Schikora-Tamarit M.A."/>
            <person name="Marcet-Houben M."/>
            <person name="Nosek J."/>
            <person name="Gabaldon T."/>
        </authorList>
    </citation>
    <scope>NUCLEOTIDE SEQUENCE</scope>
    <source>
        <strain evidence="18">CBS6075</strain>
    </source>
</reference>
<comment type="catalytic activity">
    <reaction evidence="11">
        <text>5,6-dihydrouridine(17) in tRNA + NAD(+) = uridine(17) in tRNA + NADH + H(+)</text>
        <dbReference type="Rhea" id="RHEA:53372"/>
        <dbReference type="Rhea" id="RHEA-COMP:13541"/>
        <dbReference type="Rhea" id="RHEA-COMP:13542"/>
        <dbReference type="ChEBI" id="CHEBI:15378"/>
        <dbReference type="ChEBI" id="CHEBI:57540"/>
        <dbReference type="ChEBI" id="CHEBI:57945"/>
        <dbReference type="ChEBI" id="CHEBI:65315"/>
        <dbReference type="ChEBI" id="CHEBI:74443"/>
        <dbReference type="EC" id="1.3.1.88"/>
    </reaction>
    <physiologicalReaction direction="right-to-left" evidence="11">
        <dbReference type="Rhea" id="RHEA:53374"/>
    </physiologicalReaction>
</comment>
<evidence type="ECO:0000259" key="17">
    <source>
        <dbReference type="Pfam" id="PF01207"/>
    </source>
</evidence>